<comment type="caution">
    <text evidence="2">The sequence shown here is derived from an EMBL/GenBank/DDBJ whole genome shotgun (WGS) entry which is preliminary data.</text>
</comment>
<gene>
    <name evidence="2" type="ORF">R3P38DRAFT_3313091</name>
</gene>
<sequence>MSDLAQQHSESAVQLDHSLHIDNIVLDCPHNPIDPLGQVLKMPTLRYWSNDSLANKEGYTLLLIHCIGLHKETWTPLAEGIFRVQEGKSPHRRVREAWAFDWPSHGEAAEMNRALLANPLRKETACSVSEWGDHIAAFVRSDMAERRLVAIAHCGGCGAAMNSLKSFPLKSLPYTAVILIEPTITTRELYAIHRAPSKAKFVAATLRLPEQWPSRDAVMAAFLSWHARSEHWDLRVWKAYFDHAFNHRADGTVTIRCKRWVEGASFLDIEPYFSALSQIERVSGLLPIHYIWGTETFLPPEMQHAIVDSSKGRVAASITRVPGGGHCTPHERPDGVVDSICAVLDSPTGTVRSRL</sequence>
<dbReference type="InterPro" id="IPR000073">
    <property type="entry name" value="AB_hydrolase_1"/>
</dbReference>
<keyword evidence="3" id="KW-1185">Reference proteome</keyword>
<dbReference type="SUPFAM" id="SSF53474">
    <property type="entry name" value="alpha/beta-Hydrolases"/>
    <property type="match status" value="1"/>
</dbReference>
<dbReference type="AlphaFoldDB" id="A0AAW0C042"/>
<protein>
    <submittedName>
        <fullName evidence="2">Alpha/beta hydrolase family-domain-containing protein</fullName>
    </submittedName>
</protein>
<proteinExistence type="predicted"/>
<dbReference type="InterPro" id="IPR029058">
    <property type="entry name" value="AB_hydrolase_fold"/>
</dbReference>
<dbReference type="GO" id="GO:0016787">
    <property type="term" value="F:hydrolase activity"/>
    <property type="evidence" value="ECO:0007669"/>
    <property type="project" value="UniProtKB-KW"/>
</dbReference>
<evidence type="ECO:0000313" key="3">
    <source>
        <dbReference type="Proteomes" id="UP001362999"/>
    </source>
</evidence>
<dbReference type="Gene3D" id="3.40.50.1820">
    <property type="entry name" value="alpha/beta hydrolase"/>
    <property type="match status" value="1"/>
</dbReference>
<reference evidence="2 3" key="1">
    <citation type="journal article" date="2024" name="J Genomics">
        <title>Draft genome sequencing and assembly of Favolaschia claudopus CIRM-BRFM 2984 isolated from oak limbs.</title>
        <authorList>
            <person name="Navarro D."/>
            <person name="Drula E."/>
            <person name="Chaduli D."/>
            <person name="Cazenave R."/>
            <person name="Ahrendt S."/>
            <person name="Wang J."/>
            <person name="Lipzen A."/>
            <person name="Daum C."/>
            <person name="Barry K."/>
            <person name="Grigoriev I.V."/>
            <person name="Favel A."/>
            <person name="Rosso M.N."/>
            <person name="Martin F."/>
        </authorList>
    </citation>
    <scope>NUCLEOTIDE SEQUENCE [LARGE SCALE GENOMIC DNA]</scope>
    <source>
        <strain evidence="2 3">CIRM-BRFM 2984</strain>
    </source>
</reference>
<keyword evidence="2" id="KW-0378">Hydrolase</keyword>
<evidence type="ECO:0000259" key="1">
    <source>
        <dbReference type="Pfam" id="PF12697"/>
    </source>
</evidence>
<evidence type="ECO:0000313" key="2">
    <source>
        <dbReference type="EMBL" id="KAK7032997.1"/>
    </source>
</evidence>
<dbReference type="EMBL" id="JAWWNJ010000023">
    <property type="protein sequence ID" value="KAK7032997.1"/>
    <property type="molecule type" value="Genomic_DNA"/>
</dbReference>
<accession>A0AAW0C042</accession>
<dbReference type="Proteomes" id="UP001362999">
    <property type="component" value="Unassembled WGS sequence"/>
</dbReference>
<name>A0AAW0C042_9AGAR</name>
<feature type="domain" description="AB hydrolase-1" evidence="1">
    <location>
        <begin position="61"/>
        <end position="338"/>
    </location>
</feature>
<dbReference type="Pfam" id="PF12697">
    <property type="entry name" value="Abhydrolase_6"/>
    <property type="match status" value="1"/>
</dbReference>
<organism evidence="2 3">
    <name type="scientific">Favolaschia claudopus</name>
    <dbReference type="NCBI Taxonomy" id="2862362"/>
    <lineage>
        <taxon>Eukaryota</taxon>
        <taxon>Fungi</taxon>
        <taxon>Dikarya</taxon>
        <taxon>Basidiomycota</taxon>
        <taxon>Agaricomycotina</taxon>
        <taxon>Agaricomycetes</taxon>
        <taxon>Agaricomycetidae</taxon>
        <taxon>Agaricales</taxon>
        <taxon>Marasmiineae</taxon>
        <taxon>Mycenaceae</taxon>
        <taxon>Favolaschia</taxon>
    </lineage>
</organism>